<feature type="compositionally biased region" description="Basic residues" evidence="1">
    <location>
        <begin position="1"/>
        <end position="11"/>
    </location>
</feature>
<feature type="region of interest" description="Disordered" evidence="1">
    <location>
        <begin position="1"/>
        <end position="20"/>
    </location>
</feature>
<proteinExistence type="predicted"/>
<evidence type="ECO:0000256" key="1">
    <source>
        <dbReference type="SAM" id="MobiDB-lite"/>
    </source>
</evidence>
<reference evidence="2" key="1">
    <citation type="submission" date="2020-02" db="EMBL/GenBank/DDBJ databases">
        <authorList>
            <person name="Meier V. D."/>
        </authorList>
    </citation>
    <scope>NUCLEOTIDE SEQUENCE</scope>
    <source>
        <strain evidence="2">AVDCRST_MAG47</strain>
    </source>
</reference>
<sequence>VVQQHAKRPPVHLRPAGRTVHLGAGARSRCVTGRAVADGAAMQGRRV</sequence>
<feature type="non-terminal residue" evidence="2">
    <location>
        <position position="47"/>
    </location>
</feature>
<protein>
    <submittedName>
        <fullName evidence="2">Uncharacterized protein</fullName>
    </submittedName>
</protein>
<accession>A0A6J4MMY1</accession>
<name>A0A6J4MMY1_9ACTN</name>
<dbReference type="AlphaFoldDB" id="A0A6J4MMY1"/>
<gene>
    <name evidence="2" type="ORF">AVDCRST_MAG47-292</name>
</gene>
<feature type="non-terminal residue" evidence="2">
    <location>
        <position position="1"/>
    </location>
</feature>
<evidence type="ECO:0000313" key="2">
    <source>
        <dbReference type="EMBL" id="CAA9362510.1"/>
    </source>
</evidence>
<dbReference type="EMBL" id="CADCUK010000021">
    <property type="protein sequence ID" value="CAA9362510.1"/>
    <property type="molecule type" value="Genomic_DNA"/>
</dbReference>
<organism evidence="2">
    <name type="scientific">uncultured Nocardioidaceae bacterium</name>
    <dbReference type="NCBI Taxonomy" id="253824"/>
    <lineage>
        <taxon>Bacteria</taxon>
        <taxon>Bacillati</taxon>
        <taxon>Actinomycetota</taxon>
        <taxon>Actinomycetes</taxon>
        <taxon>Propionibacteriales</taxon>
        <taxon>Nocardioidaceae</taxon>
        <taxon>environmental samples</taxon>
    </lineage>
</organism>